<dbReference type="Proteomes" id="UP000006038">
    <property type="component" value="Chromosome 12"/>
</dbReference>
<organism evidence="1">
    <name type="scientific">Oryza brachyantha</name>
    <name type="common">malo sina</name>
    <dbReference type="NCBI Taxonomy" id="4533"/>
    <lineage>
        <taxon>Eukaryota</taxon>
        <taxon>Viridiplantae</taxon>
        <taxon>Streptophyta</taxon>
        <taxon>Embryophyta</taxon>
        <taxon>Tracheophyta</taxon>
        <taxon>Spermatophyta</taxon>
        <taxon>Magnoliopsida</taxon>
        <taxon>Liliopsida</taxon>
        <taxon>Poales</taxon>
        <taxon>Poaceae</taxon>
        <taxon>BOP clade</taxon>
        <taxon>Oryzoideae</taxon>
        <taxon>Oryzeae</taxon>
        <taxon>Oryzinae</taxon>
        <taxon>Oryza</taxon>
    </lineage>
</organism>
<evidence type="ECO:0000313" key="1">
    <source>
        <dbReference type="EnsemblPlants" id="OB12G16710.1"/>
    </source>
</evidence>
<proteinExistence type="predicted"/>
<reference evidence="1" key="1">
    <citation type="journal article" date="2013" name="Nat. Commun.">
        <title>Whole-genome sequencing of Oryza brachyantha reveals mechanisms underlying Oryza genome evolution.</title>
        <authorList>
            <person name="Chen J."/>
            <person name="Huang Q."/>
            <person name="Gao D."/>
            <person name="Wang J."/>
            <person name="Lang Y."/>
            <person name="Liu T."/>
            <person name="Li B."/>
            <person name="Bai Z."/>
            <person name="Luis Goicoechea J."/>
            <person name="Liang C."/>
            <person name="Chen C."/>
            <person name="Zhang W."/>
            <person name="Sun S."/>
            <person name="Liao Y."/>
            <person name="Zhang X."/>
            <person name="Yang L."/>
            <person name="Song C."/>
            <person name="Wang M."/>
            <person name="Shi J."/>
            <person name="Liu G."/>
            <person name="Liu J."/>
            <person name="Zhou H."/>
            <person name="Zhou W."/>
            <person name="Yu Q."/>
            <person name="An N."/>
            <person name="Chen Y."/>
            <person name="Cai Q."/>
            <person name="Wang B."/>
            <person name="Liu B."/>
            <person name="Min J."/>
            <person name="Huang Y."/>
            <person name="Wu H."/>
            <person name="Li Z."/>
            <person name="Zhang Y."/>
            <person name="Yin Y."/>
            <person name="Song W."/>
            <person name="Jiang J."/>
            <person name="Jackson S.A."/>
            <person name="Wing R.A."/>
            <person name="Wang J."/>
            <person name="Chen M."/>
        </authorList>
    </citation>
    <scope>NUCLEOTIDE SEQUENCE [LARGE SCALE GENOMIC DNA]</scope>
    <source>
        <strain evidence="1">cv. IRGC 101232</strain>
    </source>
</reference>
<keyword evidence="2" id="KW-1185">Reference proteome</keyword>
<accession>J3NCG3</accession>
<sequence length="92" mass="10330">MRLLEGGIICVIREKGIYAFSLDVMLSCSKKEKKEIQSVLAPCPKTEKNVFGSAADTISILKYIVNFWSLIVDILQPTTAKILYVHYDGSYI</sequence>
<dbReference type="Gramene" id="OB12G16710.1">
    <property type="protein sequence ID" value="OB12G16710.1"/>
    <property type="gene ID" value="OB12G16710"/>
</dbReference>
<dbReference type="AlphaFoldDB" id="J3NCG3"/>
<evidence type="ECO:0000313" key="2">
    <source>
        <dbReference type="Proteomes" id="UP000006038"/>
    </source>
</evidence>
<dbReference type="HOGENOM" id="CLU_2416806_0_0_1"/>
<protein>
    <submittedName>
        <fullName evidence="1">Uncharacterized protein</fullName>
    </submittedName>
</protein>
<reference evidence="1" key="2">
    <citation type="submission" date="2013-04" db="UniProtKB">
        <authorList>
            <consortium name="EnsemblPlants"/>
        </authorList>
    </citation>
    <scope>IDENTIFICATION</scope>
</reference>
<name>J3NCG3_ORYBR</name>
<dbReference type="EnsemblPlants" id="OB12G16710.1">
    <property type="protein sequence ID" value="OB12G16710.1"/>
    <property type="gene ID" value="OB12G16710"/>
</dbReference>